<comment type="caution">
    <text evidence="1">The sequence shown here is derived from an EMBL/GenBank/DDBJ whole genome shotgun (WGS) entry which is preliminary data.</text>
</comment>
<keyword evidence="2" id="KW-1185">Reference proteome</keyword>
<organism evidence="1 2">
    <name type="scientific">Arctium lappa</name>
    <name type="common">Greater burdock</name>
    <name type="synonym">Lappa major</name>
    <dbReference type="NCBI Taxonomy" id="4217"/>
    <lineage>
        <taxon>Eukaryota</taxon>
        <taxon>Viridiplantae</taxon>
        <taxon>Streptophyta</taxon>
        <taxon>Embryophyta</taxon>
        <taxon>Tracheophyta</taxon>
        <taxon>Spermatophyta</taxon>
        <taxon>Magnoliopsida</taxon>
        <taxon>eudicotyledons</taxon>
        <taxon>Gunneridae</taxon>
        <taxon>Pentapetalae</taxon>
        <taxon>asterids</taxon>
        <taxon>campanulids</taxon>
        <taxon>Asterales</taxon>
        <taxon>Asteraceae</taxon>
        <taxon>Carduoideae</taxon>
        <taxon>Cardueae</taxon>
        <taxon>Arctiinae</taxon>
        <taxon>Arctium</taxon>
    </lineage>
</organism>
<dbReference type="Proteomes" id="UP001055879">
    <property type="component" value="Linkage Group LG09"/>
</dbReference>
<accession>A0ACB8ZX83</accession>
<evidence type="ECO:0000313" key="2">
    <source>
        <dbReference type="Proteomes" id="UP001055879"/>
    </source>
</evidence>
<sequence>MKEKELDRLVNSGLIDATVTLNKVTNEGERLGLTGKGKERETPKQTLVWQHRRGEAAPARRRPERRGSSRLATPATSSAWSITQPATSSAWSITRPAKRRLVSSEDREATSE</sequence>
<protein>
    <submittedName>
        <fullName evidence="1">Uncharacterized protein</fullName>
    </submittedName>
</protein>
<reference evidence="2" key="1">
    <citation type="journal article" date="2022" name="Mol. Ecol. Resour.">
        <title>The genomes of chicory, endive, great burdock and yacon provide insights into Asteraceae palaeo-polyploidization history and plant inulin production.</title>
        <authorList>
            <person name="Fan W."/>
            <person name="Wang S."/>
            <person name="Wang H."/>
            <person name="Wang A."/>
            <person name="Jiang F."/>
            <person name="Liu H."/>
            <person name="Zhao H."/>
            <person name="Xu D."/>
            <person name="Zhang Y."/>
        </authorList>
    </citation>
    <scope>NUCLEOTIDE SEQUENCE [LARGE SCALE GENOMIC DNA]</scope>
    <source>
        <strain evidence="2">cv. Niubang</strain>
    </source>
</reference>
<evidence type="ECO:0000313" key="1">
    <source>
        <dbReference type="EMBL" id="KAI3702336.1"/>
    </source>
</evidence>
<reference evidence="1 2" key="2">
    <citation type="journal article" date="2022" name="Mol. Ecol. Resour.">
        <title>The genomes of chicory, endive, great burdock and yacon provide insights into Asteraceae paleo-polyploidization history and plant inulin production.</title>
        <authorList>
            <person name="Fan W."/>
            <person name="Wang S."/>
            <person name="Wang H."/>
            <person name="Wang A."/>
            <person name="Jiang F."/>
            <person name="Liu H."/>
            <person name="Zhao H."/>
            <person name="Xu D."/>
            <person name="Zhang Y."/>
        </authorList>
    </citation>
    <scope>NUCLEOTIDE SEQUENCE [LARGE SCALE GENOMIC DNA]</scope>
    <source>
        <strain evidence="2">cv. Niubang</strain>
    </source>
</reference>
<gene>
    <name evidence="1" type="ORF">L6452_28072</name>
</gene>
<proteinExistence type="predicted"/>
<dbReference type="EMBL" id="CM042055">
    <property type="protein sequence ID" value="KAI3702336.1"/>
    <property type="molecule type" value="Genomic_DNA"/>
</dbReference>
<name>A0ACB8ZX83_ARCLA</name>